<feature type="binding site" evidence="7">
    <location>
        <position position="134"/>
    </location>
    <ligand>
        <name>[2Fe-2S] cluster</name>
        <dbReference type="ChEBI" id="CHEBI:190135"/>
    </ligand>
</feature>
<keyword evidence="3 7" id="KW-0479">Metal-binding</keyword>
<dbReference type="PANTHER" id="PTHR43342">
    <property type="entry name" value="NADH-QUINONE OXIDOREDUCTASE, E SUBUNIT"/>
    <property type="match status" value="1"/>
</dbReference>
<feature type="binding site" evidence="7">
    <location>
        <position position="130"/>
    </location>
    <ligand>
        <name>[2Fe-2S] cluster</name>
        <dbReference type="ChEBI" id="CHEBI:190135"/>
    </ligand>
</feature>
<keyword evidence="2 7" id="KW-0001">2Fe-2S</keyword>
<keyword evidence="5 7" id="KW-0411">Iron-sulfur</keyword>
<feature type="binding site" evidence="7">
    <location>
        <position position="94"/>
    </location>
    <ligand>
        <name>[2Fe-2S] cluster</name>
        <dbReference type="ChEBI" id="CHEBI:190135"/>
    </ligand>
</feature>
<keyword evidence="4 7" id="KW-0408">Iron</keyword>
<evidence type="ECO:0000313" key="9">
    <source>
        <dbReference type="Proteomes" id="UP000543804"/>
    </source>
</evidence>
<dbReference type="PANTHER" id="PTHR43342:SF1">
    <property type="entry name" value="BIFURCATING [FEFE] HYDROGENASE GAMMA SUBUNIT"/>
    <property type="match status" value="1"/>
</dbReference>
<evidence type="ECO:0000256" key="5">
    <source>
        <dbReference type="ARBA" id="ARBA00023014"/>
    </source>
</evidence>
<name>A0A848BEK8_9FIRM</name>
<evidence type="ECO:0000256" key="6">
    <source>
        <dbReference type="ARBA" id="ARBA00034078"/>
    </source>
</evidence>
<dbReference type="InterPro" id="IPR036249">
    <property type="entry name" value="Thioredoxin-like_sf"/>
</dbReference>
<dbReference type="Proteomes" id="UP000543804">
    <property type="component" value="Unassembled WGS sequence"/>
</dbReference>
<evidence type="ECO:0000256" key="7">
    <source>
        <dbReference type="PIRSR" id="PIRSR000216-1"/>
    </source>
</evidence>
<comment type="similarity">
    <text evidence="1">Belongs to the complex I 24 kDa subunit family.</text>
</comment>
<evidence type="ECO:0000256" key="4">
    <source>
        <dbReference type="ARBA" id="ARBA00023004"/>
    </source>
</evidence>
<comment type="caution">
    <text evidence="8">The sequence shown here is derived from an EMBL/GenBank/DDBJ whole genome shotgun (WGS) entry which is preliminary data.</text>
</comment>
<evidence type="ECO:0000256" key="3">
    <source>
        <dbReference type="ARBA" id="ARBA00022723"/>
    </source>
</evidence>
<comment type="cofactor">
    <cofactor evidence="7">
        <name>[2Fe-2S] cluster</name>
        <dbReference type="ChEBI" id="CHEBI:190135"/>
    </cofactor>
    <text evidence="7">Binds 1 [2Fe-2S] cluster.</text>
</comment>
<comment type="cofactor">
    <cofactor evidence="6">
        <name>[2Fe-2S] cluster</name>
        <dbReference type="ChEBI" id="CHEBI:190135"/>
    </cofactor>
</comment>
<evidence type="ECO:0000313" key="8">
    <source>
        <dbReference type="EMBL" id="NMD99637.1"/>
    </source>
</evidence>
<dbReference type="InterPro" id="IPR042128">
    <property type="entry name" value="NuoE_dom"/>
</dbReference>
<dbReference type="GO" id="GO:0046872">
    <property type="term" value="F:metal ion binding"/>
    <property type="evidence" value="ECO:0007669"/>
    <property type="project" value="UniProtKB-KW"/>
</dbReference>
<dbReference type="GO" id="GO:0016491">
    <property type="term" value="F:oxidoreductase activity"/>
    <property type="evidence" value="ECO:0007669"/>
    <property type="project" value="InterPro"/>
</dbReference>
<dbReference type="InterPro" id="IPR002023">
    <property type="entry name" value="NuoE-like"/>
</dbReference>
<evidence type="ECO:0000256" key="2">
    <source>
        <dbReference type="ARBA" id="ARBA00022714"/>
    </source>
</evidence>
<dbReference type="GO" id="GO:0051537">
    <property type="term" value="F:2 iron, 2 sulfur cluster binding"/>
    <property type="evidence" value="ECO:0007669"/>
    <property type="project" value="UniProtKB-KW"/>
</dbReference>
<keyword evidence="9" id="KW-1185">Reference proteome</keyword>
<dbReference type="PIRSF" id="PIRSF000216">
    <property type="entry name" value="NADH_DH_24kDa"/>
    <property type="match status" value="1"/>
</dbReference>
<sequence>MISPHEQPLTAELQAKIDLVLESHDYDPTQIVGILLEVQDLEPLHYVPQPVAYYIAQKLSMRVTNIYDILCFYDQLSDQPRARYPIQVCSSIACRVNASEQLADTLKRLLGIDYGETTYDGRFTLERITCFGACDRAPAVRINGHVYDHLDSEEKIRALLESLD</sequence>
<dbReference type="Gene3D" id="3.40.30.10">
    <property type="entry name" value="Glutaredoxin"/>
    <property type="match status" value="1"/>
</dbReference>
<evidence type="ECO:0000256" key="1">
    <source>
        <dbReference type="ARBA" id="ARBA00010643"/>
    </source>
</evidence>
<dbReference type="AlphaFoldDB" id="A0A848BEK8"/>
<reference evidence="8 9" key="1">
    <citation type="submission" date="2020-04" db="EMBL/GenBank/DDBJ databases">
        <authorList>
            <person name="Hitch T.C.A."/>
            <person name="Wylensek D."/>
            <person name="Clavel T."/>
        </authorList>
    </citation>
    <scope>NUCLEOTIDE SEQUENCE [LARGE SCALE GENOMIC DNA]</scope>
    <source>
        <strain evidence="8 9">PG-130-P53-12</strain>
    </source>
</reference>
<proteinExistence type="inferred from homology"/>
<accession>A0A848BEK8</accession>
<dbReference type="InterPro" id="IPR041921">
    <property type="entry name" value="NuoE_N"/>
</dbReference>
<protein>
    <submittedName>
        <fullName evidence="8">NAD(P)H-dependent oxidoreductase subunit E</fullName>
    </submittedName>
</protein>
<dbReference type="CDD" id="cd03064">
    <property type="entry name" value="TRX_Fd_NuoE"/>
    <property type="match status" value="1"/>
</dbReference>
<gene>
    <name evidence="8" type="ORF">HF878_09225</name>
</gene>
<dbReference type="EMBL" id="JABAFA010000042">
    <property type="protein sequence ID" value="NMD99637.1"/>
    <property type="molecule type" value="Genomic_DNA"/>
</dbReference>
<dbReference type="SUPFAM" id="SSF52833">
    <property type="entry name" value="Thioredoxin-like"/>
    <property type="match status" value="1"/>
</dbReference>
<dbReference type="Pfam" id="PF01257">
    <property type="entry name" value="2Fe-2S_thioredx"/>
    <property type="match status" value="1"/>
</dbReference>
<dbReference type="RefSeq" id="WP_019543349.1">
    <property type="nucleotide sequence ID" value="NZ_DBGAXS010000119.1"/>
</dbReference>
<organism evidence="8 9">
    <name type="scientific">Selenomonas bovis</name>
    <dbReference type="NCBI Taxonomy" id="416586"/>
    <lineage>
        <taxon>Bacteria</taxon>
        <taxon>Bacillati</taxon>
        <taxon>Bacillota</taxon>
        <taxon>Negativicutes</taxon>
        <taxon>Selenomonadales</taxon>
        <taxon>Selenomonadaceae</taxon>
        <taxon>Selenomonas</taxon>
    </lineage>
</organism>
<dbReference type="Gene3D" id="1.10.10.1590">
    <property type="entry name" value="NADH-quinone oxidoreductase subunit E"/>
    <property type="match status" value="1"/>
</dbReference>
<dbReference type="InterPro" id="IPR028431">
    <property type="entry name" value="NADP_DH_HndA-like"/>
</dbReference>
<feature type="binding site" evidence="7">
    <location>
        <position position="89"/>
    </location>
    <ligand>
        <name>[2Fe-2S] cluster</name>
        <dbReference type="ChEBI" id="CHEBI:190135"/>
    </ligand>
</feature>